<keyword evidence="4 8" id="KW-0863">Zinc-finger</keyword>
<dbReference type="InterPro" id="IPR036236">
    <property type="entry name" value="Znf_C2H2_sf"/>
</dbReference>
<dbReference type="PROSITE" id="PS50157">
    <property type="entry name" value="ZINC_FINGER_C2H2_2"/>
    <property type="match status" value="5"/>
</dbReference>
<feature type="compositionally biased region" description="Low complexity" evidence="9">
    <location>
        <begin position="204"/>
        <end position="216"/>
    </location>
</feature>
<keyword evidence="7" id="KW-0539">Nucleus</keyword>
<feature type="region of interest" description="Disordered" evidence="9">
    <location>
        <begin position="190"/>
        <end position="216"/>
    </location>
</feature>
<evidence type="ECO:0000256" key="1">
    <source>
        <dbReference type="ARBA" id="ARBA00004123"/>
    </source>
</evidence>
<feature type="compositionally biased region" description="Polar residues" evidence="9">
    <location>
        <begin position="338"/>
        <end position="353"/>
    </location>
</feature>
<dbReference type="Proteomes" id="UP000236370">
    <property type="component" value="Unassembled WGS sequence"/>
</dbReference>
<dbReference type="InterPro" id="IPR013087">
    <property type="entry name" value="Znf_C2H2_type"/>
</dbReference>
<dbReference type="AlphaFoldDB" id="A0A2J8IK39"/>
<organism evidence="12 14">
    <name type="scientific">Pan troglodytes</name>
    <name type="common">Chimpanzee</name>
    <dbReference type="NCBI Taxonomy" id="9598"/>
    <lineage>
        <taxon>Eukaryota</taxon>
        <taxon>Metazoa</taxon>
        <taxon>Chordata</taxon>
        <taxon>Craniata</taxon>
        <taxon>Vertebrata</taxon>
        <taxon>Euteleostomi</taxon>
        <taxon>Mammalia</taxon>
        <taxon>Eutheria</taxon>
        <taxon>Euarchontoglires</taxon>
        <taxon>Primates</taxon>
        <taxon>Haplorrhini</taxon>
        <taxon>Catarrhini</taxon>
        <taxon>Hominidae</taxon>
        <taxon>Pan</taxon>
    </lineage>
</organism>
<keyword evidence="2" id="KW-0479">Metal-binding</keyword>
<evidence type="ECO:0000256" key="5">
    <source>
        <dbReference type="ARBA" id="ARBA00022833"/>
    </source>
</evidence>
<dbReference type="Pfam" id="PF01352">
    <property type="entry name" value="KRAB"/>
    <property type="match status" value="1"/>
</dbReference>
<dbReference type="GO" id="GO:0006355">
    <property type="term" value="P:regulation of DNA-templated transcription"/>
    <property type="evidence" value="ECO:0007669"/>
    <property type="project" value="InterPro"/>
</dbReference>
<sequence>MEIPVPEPEKTALSSQDPALSLKENLEDISGWGLPEARSKESVSFKDVAVDFTQEEWGQLDSPQRALYRDVMLENYQNLLALGPPLHKPDVISHLERGEEPWSMQREVPRGPCPEWELKAVPSQQQGICKEEPAQEPIMERPLGGAQAWGRQAGALQRSQAAPWAPAPAMVWDVPVEEFPLMCPLFAQQRGKTPPRQVSQKSSPRCAGSAGRAPGGRVRVRRVREGVPPELLPQLHRRWHSREKAYKCDECGKAFTLEHQPSGAPAHPHRREAPSSAGECGKAFSCHSSLNVHQRIHTGERPYKCSACEKAFSCRLAAQHAPAVHTREKPYPRAASAASLQPAYNTHTPPSASTRREALPVRLLLQGLHLPLIPHPCMRRSTAGTKPFKCSDCEKAFNSRSRPHPPTRGRNTGEKPFKCADCGRAQLPRVPARAPAHPQRREALQVQRVRQRPSLPRLPHPLQVQVSAAEPSARTTVSLNIRKIHPGRSRLSVEKCGEMFNWSSHLTEHQRLHSRGDALPSSSTNTCFRHILRAWQPAGCRGSTGLRTWDPIDAWIVGQSSCALVPPRAGRISPWGSKPRNN</sequence>
<evidence type="ECO:0000256" key="4">
    <source>
        <dbReference type="ARBA" id="ARBA00022771"/>
    </source>
</evidence>
<dbReference type="InterPro" id="IPR036051">
    <property type="entry name" value="KRAB_dom_sf"/>
</dbReference>
<dbReference type="EMBL" id="NBAG03001658">
    <property type="protein sequence ID" value="PNI10885.1"/>
    <property type="molecule type" value="Genomic_DNA"/>
</dbReference>
<dbReference type="PROSITE" id="PS50805">
    <property type="entry name" value="KRAB"/>
    <property type="match status" value="1"/>
</dbReference>
<accession>A0A2J8IK39</accession>
<keyword evidence="6" id="KW-0238">DNA-binding</keyword>
<evidence type="ECO:0000256" key="8">
    <source>
        <dbReference type="PROSITE-ProRule" id="PRU00042"/>
    </source>
</evidence>
<feature type="domain" description="KRAB" evidence="11">
    <location>
        <begin position="43"/>
        <end position="114"/>
    </location>
</feature>
<name>A0A2J8IK39_PANTR</name>
<evidence type="ECO:0000313" key="13">
    <source>
        <dbReference type="EMBL" id="PNI10885.1"/>
    </source>
</evidence>
<dbReference type="PANTHER" id="PTHR24381">
    <property type="entry name" value="ZINC FINGER PROTEIN"/>
    <property type="match status" value="1"/>
</dbReference>
<feature type="region of interest" description="Disordered" evidence="9">
    <location>
        <begin position="329"/>
        <end position="355"/>
    </location>
</feature>
<feature type="region of interest" description="Disordered" evidence="9">
    <location>
        <begin position="259"/>
        <end position="278"/>
    </location>
</feature>
<evidence type="ECO:0000256" key="2">
    <source>
        <dbReference type="ARBA" id="ARBA00022723"/>
    </source>
</evidence>
<dbReference type="Gene3D" id="6.10.140.140">
    <property type="match status" value="1"/>
</dbReference>
<comment type="caution">
    <text evidence="12">The sequence shown here is derived from an EMBL/GenBank/DDBJ whole genome shotgun (WGS) entry which is preliminary data.</text>
</comment>
<reference evidence="12 14" key="1">
    <citation type="submission" date="2017-12" db="EMBL/GenBank/DDBJ databases">
        <title>High-resolution comparative analysis of great ape genomes.</title>
        <authorList>
            <person name="Pollen A."/>
            <person name="Hastie A."/>
            <person name="Hormozdiari F."/>
            <person name="Dougherty M."/>
            <person name="Liu R."/>
            <person name="Chaisson M."/>
            <person name="Hoppe E."/>
            <person name="Hill C."/>
            <person name="Pang A."/>
            <person name="Hillier L."/>
            <person name="Baker C."/>
            <person name="Armstrong J."/>
            <person name="Shendure J."/>
            <person name="Paten B."/>
            <person name="Wilson R."/>
            <person name="Chao H."/>
            <person name="Schneider V."/>
            <person name="Ventura M."/>
            <person name="Kronenberg Z."/>
            <person name="Murali S."/>
            <person name="Gordon D."/>
            <person name="Cantsilieris S."/>
            <person name="Munson K."/>
            <person name="Nelson B."/>
            <person name="Raja A."/>
            <person name="Underwood J."/>
            <person name="Diekhans M."/>
            <person name="Fiddes I."/>
            <person name="Haussler D."/>
            <person name="Eichler E."/>
        </authorList>
    </citation>
    <scope>NUCLEOTIDE SEQUENCE [LARGE SCALE GENOMIC DNA]</scope>
    <source>
        <strain evidence="12">Yerkes chimp pedigree #C0471</strain>
        <tissue evidence="12">Blood</tissue>
    </source>
</reference>
<evidence type="ECO:0000256" key="9">
    <source>
        <dbReference type="SAM" id="MobiDB-lite"/>
    </source>
</evidence>
<dbReference type="SUPFAM" id="SSF109640">
    <property type="entry name" value="KRAB domain (Kruppel-associated box)"/>
    <property type="match status" value="1"/>
</dbReference>
<dbReference type="InterPro" id="IPR001909">
    <property type="entry name" value="KRAB"/>
</dbReference>
<evidence type="ECO:0000259" key="10">
    <source>
        <dbReference type="PROSITE" id="PS50157"/>
    </source>
</evidence>
<dbReference type="SMART" id="SM00349">
    <property type="entry name" value="KRAB"/>
    <property type="match status" value="1"/>
</dbReference>
<evidence type="ECO:0000259" key="11">
    <source>
        <dbReference type="PROSITE" id="PS50805"/>
    </source>
</evidence>
<feature type="domain" description="C2H2-type" evidence="10">
    <location>
        <begin position="491"/>
        <end position="518"/>
    </location>
</feature>
<dbReference type="GO" id="GO:0008270">
    <property type="term" value="F:zinc ion binding"/>
    <property type="evidence" value="ECO:0007669"/>
    <property type="project" value="UniProtKB-KW"/>
</dbReference>
<evidence type="ECO:0000256" key="6">
    <source>
        <dbReference type="ARBA" id="ARBA00023125"/>
    </source>
</evidence>
<evidence type="ECO:0000256" key="7">
    <source>
        <dbReference type="ARBA" id="ARBA00023242"/>
    </source>
</evidence>
<evidence type="ECO:0000313" key="14">
    <source>
        <dbReference type="Proteomes" id="UP000236370"/>
    </source>
</evidence>
<dbReference type="Gene3D" id="3.30.160.60">
    <property type="entry name" value="Classic Zinc Finger"/>
    <property type="match status" value="5"/>
</dbReference>
<dbReference type="FunFam" id="3.30.160.60:FF:001498">
    <property type="entry name" value="Zinc finger protein 404"/>
    <property type="match status" value="1"/>
</dbReference>
<proteinExistence type="predicted"/>
<keyword evidence="3" id="KW-0677">Repeat</keyword>
<comment type="subcellular location">
    <subcellularLocation>
        <location evidence="1">Nucleus</location>
    </subcellularLocation>
</comment>
<feature type="domain" description="C2H2-type" evidence="10">
    <location>
        <begin position="246"/>
        <end position="274"/>
    </location>
</feature>
<keyword evidence="5" id="KW-0862">Zinc</keyword>
<dbReference type="PANTHER" id="PTHR24381:SF390">
    <property type="entry name" value="ZINC FINGER PROTEIN 37 HOMOLOG"/>
    <property type="match status" value="1"/>
</dbReference>
<protein>
    <submittedName>
        <fullName evidence="12">ZNF74 isoform 1</fullName>
    </submittedName>
    <submittedName>
        <fullName evidence="13">ZNF74 isoform 2</fullName>
    </submittedName>
</protein>
<evidence type="ECO:0000256" key="3">
    <source>
        <dbReference type="ARBA" id="ARBA00022737"/>
    </source>
</evidence>
<dbReference type="GO" id="GO:0003677">
    <property type="term" value="F:DNA binding"/>
    <property type="evidence" value="ECO:0007669"/>
    <property type="project" value="UniProtKB-KW"/>
</dbReference>
<dbReference type="GO" id="GO:0005634">
    <property type="term" value="C:nucleus"/>
    <property type="evidence" value="ECO:0007669"/>
    <property type="project" value="UniProtKB-SubCell"/>
</dbReference>
<dbReference type="CDD" id="cd07765">
    <property type="entry name" value="KRAB_A-box"/>
    <property type="match status" value="1"/>
</dbReference>
<dbReference type="SUPFAM" id="SSF57667">
    <property type="entry name" value="beta-beta-alpha zinc fingers"/>
    <property type="match status" value="3"/>
</dbReference>
<feature type="region of interest" description="Disordered" evidence="9">
    <location>
        <begin position="396"/>
        <end position="417"/>
    </location>
</feature>
<feature type="domain" description="C2H2-type" evidence="10">
    <location>
        <begin position="388"/>
        <end position="416"/>
    </location>
</feature>
<feature type="domain" description="C2H2-type" evidence="10">
    <location>
        <begin position="275"/>
        <end position="302"/>
    </location>
</feature>
<gene>
    <name evidence="12" type="ORF">CK820_G0056494</name>
</gene>
<evidence type="ECO:0000313" key="12">
    <source>
        <dbReference type="EMBL" id="PNI10884.1"/>
    </source>
</evidence>
<feature type="domain" description="C2H2-type" evidence="10">
    <location>
        <begin position="303"/>
        <end position="330"/>
    </location>
</feature>
<dbReference type="EMBL" id="NBAG03001658">
    <property type="protein sequence ID" value="PNI10884.1"/>
    <property type="molecule type" value="Genomic_DNA"/>
</dbReference>